<sequence>TSDQVTYATLMFQDSTGARHNQNGENLRKRGHPVASPIWRTVAVSLLTLCLILLMGLVTLGIMFLQMYNDINSDSENLNQLQKVIHQRQDNLSQQLKNSKKISTDDDLQSQISKLLQKQGQMATKLCKELLIHTSDHKCNPCPKSWQWHENSCYYFTINEEKTWRDSRKDCADRNATMVKIDSIREKDFLQSQLLPTFSFFWLGLSWNQSDRNWLWEDGSVLSPSLLSNKERDQMTGSAGCADFERGNIYISHCSAEISWICEKTASLVKTEDLD</sequence>
<evidence type="ECO:0000256" key="3">
    <source>
        <dbReference type="ARBA" id="ARBA00022553"/>
    </source>
</evidence>
<dbReference type="Proteomes" id="UP000694381">
    <property type="component" value="Unassembled WGS sequence"/>
</dbReference>
<evidence type="ECO:0000313" key="14">
    <source>
        <dbReference type="Ensembl" id="ENSNGAP00000005052.1"/>
    </source>
</evidence>
<dbReference type="InterPro" id="IPR013600">
    <property type="entry name" value="Ly49_N"/>
</dbReference>
<keyword evidence="11" id="KW-0325">Glycoprotein</keyword>
<dbReference type="SUPFAM" id="SSF56436">
    <property type="entry name" value="C-type lectin-like"/>
    <property type="match status" value="1"/>
</dbReference>
<keyword evidence="10" id="KW-0675">Receptor</keyword>
<dbReference type="AlphaFoldDB" id="A0A8C6QLH1"/>
<evidence type="ECO:0000256" key="9">
    <source>
        <dbReference type="ARBA" id="ARBA00023157"/>
    </source>
</evidence>
<evidence type="ECO:0000256" key="5">
    <source>
        <dbReference type="ARBA" id="ARBA00022734"/>
    </source>
</evidence>
<dbReference type="InterPro" id="IPR016187">
    <property type="entry name" value="CTDL_fold"/>
</dbReference>
<dbReference type="GO" id="GO:0030246">
    <property type="term" value="F:carbohydrate binding"/>
    <property type="evidence" value="ECO:0007669"/>
    <property type="project" value="UniProtKB-KW"/>
</dbReference>
<keyword evidence="9" id="KW-1015">Disulfide bond</keyword>
<dbReference type="Gene3D" id="3.10.100.10">
    <property type="entry name" value="Mannose-Binding Protein A, subunit A"/>
    <property type="match status" value="1"/>
</dbReference>
<dbReference type="InterPro" id="IPR016186">
    <property type="entry name" value="C-type_lectin-like/link_sf"/>
</dbReference>
<dbReference type="GO" id="GO:0030547">
    <property type="term" value="F:signaling receptor inhibitor activity"/>
    <property type="evidence" value="ECO:0007669"/>
    <property type="project" value="Ensembl"/>
</dbReference>
<dbReference type="GO" id="GO:0097325">
    <property type="term" value="P:melanocyte proliferation"/>
    <property type="evidence" value="ECO:0007669"/>
    <property type="project" value="Ensembl"/>
</dbReference>
<dbReference type="Ensembl" id="ENSNGAT00000008539.1">
    <property type="protein sequence ID" value="ENSNGAP00000005052.1"/>
    <property type="gene ID" value="ENSNGAG00000007040.1"/>
</dbReference>
<proteinExistence type="predicted"/>
<dbReference type="PROSITE" id="PS50041">
    <property type="entry name" value="C_TYPE_LECTIN_2"/>
    <property type="match status" value="1"/>
</dbReference>
<dbReference type="GO" id="GO:0032991">
    <property type="term" value="C:protein-containing complex"/>
    <property type="evidence" value="ECO:0007669"/>
    <property type="project" value="Ensembl"/>
</dbReference>
<organism evidence="14 15">
    <name type="scientific">Nannospalax galili</name>
    <name type="common">Northern Israeli blind subterranean mole rat</name>
    <name type="synonym">Spalax galili</name>
    <dbReference type="NCBI Taxonomy" id="1026970"/>
    <lineage>
        <taxon>Eukaryota</taxon>
        <taxon>Metazoa</taxon>
        <taxon>Chordata</taxon>
        <taxon>Craniata</taxon>
        <taxon>Vertebrata</taxon>
        <taxon>Euteleostomi</taxon>
        <taxon>Mammalia</taxon>
        <taxon>Eutheria</taxon>
        <taxon>Euarchontoglires</taxon>
        <taxon>Glires</taxon>
        <taxon>Rodentia</taxon>
        <taxon>Myomorpha</taxon>
        <taxon>Muroidea</taxon>
        <taxon>Spalacidae</taxon>
        <taxon>Spalacinae</taxon>
        <taxon>Nannospalax</taxon>
    </lineage>
</organism>
<evidence type="ECO:0000256" key="10">
    <source>
        <dbReference type="ARBA" id="ARBA00023170"/>
    </source>
</evidence>
<evidence type="ECO:0000256" key="11">
    <source>
        <dbReference type="ARBA" id="ARBA00023180"/>
    </source>
</evidence>
<dbReference type="PANTHER" id="PTHR47647">
    <property type="entry name" value="C-TYPE LECTIN DOMAIN FAMILY 12 MEMBER B"/>
    <property type="match status" value="1"/>
</dbReference>
<keyword evidence="6" id="KW-0735">Signal-anchor</keyword>
<comment type="subcellular location">
    <subcellularLocation>
        <location evidence="1">Cell membrane</location>
        <topology evidence="1">Single-pass type II membrane protein</topology>
    </subcellularLocation>
</comment>
<evidence type="ECO:0000259" key="13">
    <source>
        <dbReference type="PROSITE" id="PS50041"/>
    </source>
</evidence>
<dbReference type="InterPro" id="IPR033992">
    <property type="entry name" value="NKR-like_CTLD"/>
</dbReference>
<evidence type="ECO:0000256" key="12">
    <source>
        <dbReference type="SAM" id="Phobius"/>
    </source>
</evidence>
<dbReference type="GO" id="GO:1904893">
    <property type="term" value="P:negative regulation of receptor signaling pathway via STAT"/>
    <property type="evidence" value="ECO:0007669"/>
    <property type="project" value="Ensembl"/>
</dbReference>
<dbReference type="InterPro" id="IPR042916">
    <property type="entry name" value="CLEC12A/B"/>
</dbReference>
<evidence type="ECO:0000256" key="4">
    <source>
        <dbReference type="ARBA" id="ARBA00022692"/>
    </source>
</evidence>
<keyword evidence="15" id="KW-1185">Reference proteome</keyword>
<accession>A0A8C6QLH1</accession>
<keyword evidence="5" id="KW-0430">Lectin</keyword>
<dbReference type="GeneTree" id="ENSGT00940000162751"/>
<dbReference type="OMA" id="SAEIFWI"/>
<dbReference type="GO" id="GO:0009897">
    <property type="term" value="C:external side of plasma membrane"/>
    <property type="evidence" value="ECO:0007669"/>
    <property type="project" value="Ensembl"/>
</dbReference>
<dbReference type="Pfam" id="PF00059">
    <property type="entry name" value="Lectin_C"/>
    <property type="match status" value="1"/>
</dbReference>
<reference evidence="14" key="1">
    <citation type="submission" date="2025-08" db="UniProtKB">
        <authorList>
            <consortium name="Ensembl"/>
        </authorList>
    </citation>
    <scope>IDENTIFICATION</scope>
</reference>
<feature type="domain" description="C-type lectin" evidence="13">
    <location>
        <begin position="149"/>
        <end position="263"/>
    </location>
</feature>
<reference evidence="14" key="2">
    <citation type="submission" date="2025-09" db="UniProtKB">
        <authorList>
            <consortium name="Ensembl"/>
        </authorList>
    </citation>
    <scope>IDENTIFICATION</scope>
</reference>
<keyword evidence="3" id="KW-0597">Phosphoprotein</keyword>
<keyword evidence="2" id="KW-1003">Cell membrane</keyword>
<feature type="transmembrane region" description="Helical" evidence="12">
    <location>
        <begin position="38"/>
        <end position="65"/>
    </location>
</feature>
<evidence type="ECO:0000313" key="15">
    <source>
        <dbReference type="Proteomes" id="UP000694381"/>
    </source>
</evidence>
<dbReference type="InterPro" id="IPR001304">
    <property type="entry name" value="C-type_lectin-like"/>
</dbReference>
<protein>
    <submittedName>
        <fullName evidence="14">C-type lectin domain family 12, member B</fullName>
    </submittedName>
</protein>
<dbReference type="CDD" id="cd03593">
    <property type="entry name" value="CLECT_NK_receptors_like"/>
    <property type="match status" value="1"/>
</dbReference>
<evidence type="ECO:0000256" key="2">
    <source>
        <dbReference type="ARBA" id="ARBA00022475"/>
    </source>
</evidence>
<dbReference type="Pfam" id="PF08391">
    <property type="entry name" value="Ly49"/>
    <property type="match status" value="1"/>
</dbReference>
<dbReference type="PANTHER" id="PTHR47647:SF1">
    <property type="entry name" value="C-TYPE LECTIN DOMAIN FAMILY 12 MEMBER B"/>
    <property type="match status" value="1"/>
</dbReference>
<dbReference type="GO" id="GO:0019903">
    <property type="term" value="F:protein phosphatase binding"/>
    <property type="evidence" value="ECO:0007669"/>
    <property type="project" value="Ensembl"/>
</dbReference>
<gene>
    <name evidence="14" type="primary">Clec12b</name>
</gene>
<keyword evidence="4 12" id="KW-0812">Transmembrane</keyword>
<dbReference type="GO" id="GO:0045953">
    <property type="term" value="P:negative regulation of natural killer cell mediated cytotoxicity"/>
    <property type="evidence" value="ECO:0007669"/>
    <property type="project" value="Ensembl"/>
</dbReference>
<keyword evidence="7 12" id="KW-1133">Transmembrane helix</keyword>
<evidence type="ECO:0000256" key="1">
    <source>
        <dbReference type="ARBA" id="ARBA00004401"/>
    </source>
</evidence>
<evidence type="ECO:0000256" key="6">
    <source>
        <dbReference type="ARBA" id="ARBA00022968"/>
    </source>
</evidence>
<keyword evidence="8 12" id="KW-0472">Membrane</keyword>
<dbReference type="GO" id="GO:0002769">
    <property type="term" value="P:natural killer cell inhibitory signaling pathway"/>
    <property type="evidence" value="ECO:0007669"/>
    <property type="project" value="Ensembl"/>
</dbReference>
<evidence type="ECO:0000256" key="7">
    <source>
        <dbReference type="ARBA" id="ARBA00022989"/>
    </source>
</evidence>
<name>A0A8C6QLH1_NANGA</name>
<evidence type="ECO:0000256" key="8">
    <source>
        <dbReference type="ARBA" id="ARBA00023136"/>
    </source>
</evidence>
<dbReference type="SMART" id="SM00034">
    <property type="entry name" value="CLECT"/>
    <property type="match status" value="1"/>
</dbReference>